<evidence type="ECO:0000256" key="2">
    <source>
        <dbReference type="SAM" id="MobiDB-lite"/>
    </source>
</evidence>
<evidence type="ECO:0000313" key="6">
    <source>
        <dbReference type="Proteomes" id="UP000266677"/>
    </source>
</evidence>
<dbReference type="PANTHER" id="PTHR43841:SF3">
    <property type="entry name" value="(3R)-HYDROXYACYL-ACP DEHYDRATASE SUBUNIT HADB"/>
    <property type="match status" value="1"/>
</dbReference>
<evidence type="ECO:0000313" key="5">
    <source>
        <dbReference type="EMBL" id="RJO74707.1"/>
    </source>
</evidence>
<comment type="caution">
    <text evidence="5">The sequence shown here is derived from an EMBL/GenBank/DDBJ whole genome shotgun (WGS) entry which is preliminary data.</text>
</comment>
<dbReference type="InterPro" id="IPR039569">
    <property type="entry name" value="FAS1-like_DH_region"/>
</dbReference>
<dbReference type="PANTHER" id="PTHR43841">
    <property type="entry name" value="3-HYDROXYACYL-THIOESTER DEHYDRATASE HTDX-RELATED"/>
    <property type="match status" value="1"/>
</dbReference>
<dbReference type="SUPFAM" id="SSF54637">
    <property type="entry name" value="Thioesterase/thiol ester dehydrase-isomerase"/>
    <property type="match status" value="2"/>
</dbReference>
<proteinExistence type="inferred from homology"/>
<protein>
    <submittedName>
        <fullName evidence="5">(R)-hydratase</fullName>
    </submittedName>
</protein>
<evidence type="ECO:0000259" key="3">
    <source>
        <dbReference type="Pfam" id="PF01575"/>
    </source>
</evidence>
<dbReference type="OrthoDB" id="5415111at2"/>
<name>A0A3A4KYV6_9NOCA</name>
<dbReference type="InterPro" id="IPR029069">
    <property type="entry name" value="HotDog_dom_sf"/>
</dbReference>
<dbReference type="Pfam" id="PF13452">
    <property type="entry name" value="FAS1_DH_region"/>
    <property type="match status" value="1"/>
</dbReference>
<reference evidence="5 6" key="1">
    <citation type="submission" date="2018-09" db="EMBL/GenBank/DDBJ databases">
        <title>YIM PH21274 draft genome.</title>
        <authorList>
            <person name="Miao C."/>
        </authorList>
    </citation>
    <scope>NUCLEOTIDE SEQUENCE [LARGE SCALE GENOMIC DNA]</scope>
    <source>
        <strain evidence="5 6">YIM PH 21724</strain>
    </source>
</reference>
<dbReference type="CDD" id="cd03441">
    <property type="entry name" value="R_hydratase_like"/>
    <property type="match status" value="1"/>
</dbReference>
<gene>
    <name evidence="5" type="ORF">D5S18_14625</name>
</gene>
<dbReference type="AlphaFoldDB" id="A0A3A4KYV6"/>
<dbReference type="RefSeq" id="WP_120041274.1">
    <property type="nucleotide sequence ID" value="NZ_QZFU01000019.1"/>
</dbReference>
<dbReference type="InterPro" id="IPR002539">
    <property type="entry name" value="MaoC-like_dom"/>
</dbReference>
<dbReference type="Proteomes" id="UP000266677">
    <property type="component" value="Unassembled WGS sequence"/>
</dbReference>
<comment type="similarity">
    <text evidence="1">Belongs to the enoyl-CoA hydratase/isomerase family.</text>
</comment>
<accession>A0A3A4KYV6</accession>
<evidence type="ECO:0000259" key="4">
    <source>
        <dbReference type="Pfam" id="PF13452"/>
    </source>
</evidence>
<feature type="region of interest" description="Disordered" evidence="2">
    <location>
        <begin position="188"/>
        <end position="212"/>
    </location>
</feature>
<dbReference type="EMBL" id="QZFU01000019">
    <property type="protein sequence ID" value="RJO74707.1"/>
    <property type="molecule type" value="Genomic_DNA"/>
</dbReference>
<dbReference type="Gene3D" id="3.10.129.10">
    <property type="entry name" value="Hotdog Thioesterase"/>
    <property type="match status" value="2"/>
</dbReference>
<organism evidence="5 6">
    <name type="scientific">Nocardia panacis</name>
    <dbReference type="NCBI Taxonomy" id="2340916"/>
    <lineage>
        <taxon>Bacteria</taxon>
        <taxon>Bacillati</taxon>
        <taxon>Actinomycetota</taxon>
        <taxon>Actinomycetes</taxon>
        <taxon>Mycobacteriales</taxon>
        <taxon>Nocardiaceae</taxon>
        <taxon>Nocardia</taxon>
    </lineage>
</organism>
<sequence>MSAGEVMVMDDALESAPDALIGRGVRLSDSYAVGREKVREYARAVQDYHPVHWDAAAATGAGYRDVVAPLTFLSLVGIKVFEKMLGEVLVAYDPSGIIQTDQTMTFHRPVTVGDLVTSTSVVSDLRRAGGGDLITTKNVVMDLRGTPLVTGYTGLMARPPGEPGHPIGADFAAALKSVLRHDIRHAITPPFGPPPGEPEGAQPVEPPKRAGRPLLSADVGAELPPRTLELTLGDLVNYAGVSGDSNPIHWSAETARLAGLERGVVAHGMLLMGLGAAYLTSWLGDPGAVRDYSVRMTSPVYVTHDRPGVVELSGRVKSVDQDSRTAVVALTALHSGKKVFGRATATVQLS</sequence>
<feature type="domain" description="FAS1-like dehydratase" evidence="4">
    <location>
        <begin position="20"/>
        <end position="150"/>
    </location>
</feature>
<dbReference type="NCBIfam" id="NF040620">
    <property type="entry name" value="fused_HadA_HadB"/>
    <property type="match status" value="1"/>
</dbReference>
<dbReference type="Pfam" id="PF01575">
    <property type="entry name" value="MaoC_dehydratas"/>
    <property type="match status" value="1"/>
</dbReference>
<feature type="domain" description="MaoC-like" evidence="3">
    <location>
        <begin position="226"/>
        <end position="322"/>
    </location>
</feature>
<evidence type="ECO:0000256" key="1">
    <source>
        <dbReference type="ARBA" id="ARBA00005254"/>
    </source>
</evidence>
<keyword evidence="6" id="KW-1185">Reference proteome</keyword>